<dbReference type="EMBL" id="CZPT02000727">
    <property type="protein sequence ID" value="SCU67330.1"/>
    <property type="molecule type" value="Genomic_DNA"/>
</dbReference>
<dbReference type="InterPro" id="IPR051150">
    <property type="entry name" value="SWT21/TCAB1_mRNA_Telomere"/>
</dbReference>
<dbReference type="SUPFAM" id="SSF50978">
    <property type="entry name" value="WD40 repeat-like"/>
    <property type="match status" value="1"/>
</dbReference>
<dbReference type="GeneID" id="92378947"/>
<dbReference type="InterPro" id="IPR036322">
    <property type="entry name" value="WD40_repeat_dom_sf"/>
</dbReference>
<evidence type="ECO:0000313" key="2">
    <source>
        <dbReference type="EMBL" id="SCU67330.1"/>
    </source>
</evidence>
<dbReference type="Proteomes" id="UP000195570">
    <property type="component" value="Unassembled WGS sequence"/>
</dbReference>
<reference evidence="2" key="1">
    <citation type="submission" date="2016-09" db="EMBL/GenBank/DDBJ databases">
        <authorList>
            <person name="Hebert L."/>
            <person name="Moumen B."/>
        </authorList>
    </citation>
    <scope>NUCLEOTIDE SEQUENCE [LARGE SCALE GENOMIC DNA]</scope>
    <source>
        <strain evidence="2">OVI</strain>
    </source>
</reference>
<comment type="caution">
    <text evidence="2">The sequence shown here is derived from an EMBL/GenBank/DDBJ whole genome shotgun (WGS) entry which is preliminary data.</text>
</comment>
<dbReference type="AlphaFoldDB" id="A0A1G4I603"/>
<keyword evidence="3" id="KW-1185">Reference proteome</keyword>
<evidence type="ECO:0008006" key="4">
    <source>
        <dbReference type="Google" id="ProtNLM"/>
    </source>
</evidence>
<dbReference type="VEuPathDB" id="TriTrypDB:TEOVI_000500700"/>
<evidence type="ECO:0000256" key="1">
    <source>
        <dbReference type="SAM" id="MobiDB-lite"/>
    </source>
</evidence>
<name>A0A1G4I603_TRYEQ</name>
<dbReference type="PANTHER" id="PTHR13211:SF0">
    <property type="entry name" value="TELOMERASE CAJAL BODY PROTEIN 1"/>
    <property type="match status" value="1"/>
</dbReference>
<accession>A0A1G4I603</accession>
<sequence>MPAKRKGKIATPPVSILETDGFESAIFRRLVAAPDYSLGSGGGEILATWSLQSVPVIAARNVNENSLPRLEYNTPAAWVKLPYPAIDIAWCPFKEGDESASFLTATNSLPLQLWDVEDGALRASYCCSNTMGMPVHPHSILWSTHRELIAAGYGGPHDDVHIRLYDVLREGNCVESSYRSPCSKGIVSALADGPTPYSESLILAGFIRNGNVDIIDTRHCGAAAVLRGLRSGVVQILPHPTVGHLVYASGRLGENRIVCWDIRKSNDMLLTFERTVRTQQPAMFGFVRRKDGGSQRVDLVSATHSGGVLVFDACTNGKPRGVQSQLGPTAGLTVLSHESPTVAVTVGEARYIVRDRYEENAASPSHINGYGLKRSRSQLRKGDLDTENDSGDEGAGVSTSTLGAAIFNV</sequence>
<protein>
    <recommendedName>
        <fullName evidence="4">Guanine nucleotide-binding protein subunit beta-like protein</fullName>
    </recommendedName>
</protein>
<feature type="region of interest" description="Disordered" evidence="1">
    <location>
        <begin position="363"/>
        <end position="397"/>
    </location>
</feature>
<dbReference type="RefSeq" id="XP_067078659.1">
    <property type="nucleotide sequence ID" value="XM_067222558.1"/>
</dbReference>
<dbReference type="InterPro" id="IPR015943">
    <property type="entry name" value="WD40/YVTN_repeat-like_dom_sf"/>
</dbReference>
<dbReference type="Gene3D" id="2.130.10.10">
    <property type="entry name" value="YVTN repeat-like/Quinoprotein amine dehydrogenase"/>
    <property type="match status" value="1"/>
</dbReference>
<proteinExistence type="predicted"/>
<organism evidence="2 3">
    <name type="scientific">Trypanosoma equiperdum</name>
    <dbReference type="NCBI Taxonomy" id="5694"/>
    <lineage>
        <taxon>Eukaryota</taxon>
        <taxon>Discoba</taxon>
        <taxon>Euglenozoa</taxon>
        <taxon>Kinetoplastea</taxon>
        <taxon>Metakinetoplastina</taxon>
        <taxon>Trypanosomatida</taxon>
        <taxon>Trypanosomatidae</taxon>
        <taxon>Trypanosoma</taxon>
    </lineage>
</organism>
<evidence type="ECO:0000313" key="3">
    <source>
        <dbReference type="Proteomes" id="UP000195570"/>
    </source>
</evidence>
<gene>
    <name evidence="2" type="ORF">TEOVI_000500700</name>
</gene>
<dbReference type="PANTHER" id="PTHR13211">
    <property type="entry name" value="TELOMERASE CAJAL BODY PROTEIN 1"/>
    <property type="match status" value="1"/>
</dbReference>